<keyword evidence="3" id="KW-0472">Membrane</keyword>
<feature type="transmembrane region" description="Helical" evidence="3">
    <location>
        <begin position="25"/>
        <end position="42"/>
    </location>
</feature>
<comment type="similarity">
    <text evidence="2">Belongs to the CDP-alcohol phosphatidyltransferase class-I family.</text>
</comment>
<gene>
    <name evidence="4" type="ORF">U14_05254</name>
</gene>
<accession>A0A081BRE6</accession>
<dbReference type="AlphaFoldDB" id="A0A081BRE6"/>
<keyword evidence="3" id="KW-0812">Transmembrane</keyword>
<keyword evidence="3" id="KW-1133">Transmembrane helix</keyword>
<dbReference type="Pfam" id="PF01066">
    <property type="entry name" value="CDP-OH_P_transf"/>
    <property type="match status" value="1"/>
</dbReference>
<sequence>MNARLLIPNSLTFARLLLFPQFLTAWHQHLCVLAFGTLLLVVGSDALDGYAARKLNAVSSAGAWFDVCADFVFIFGTFTLFAIHNLYPLWVLGVIAAMFGQFLLTNLLFKRIMYDPFGKYFGRALFVAIGITVMMPTQTVCMICSILILFAAIGSASARLLFLWRRLICSN</sequence>
<evidence type="ECO:0000313" key="5">
    <source>
        <dbReference type="Proteomes" id="UP000030700"/>
    </source>
</evidence>
<dbReference type="EMBL" id="DF820460">
    <property type="protein sequence ID" value="GAK53977.1"/>
    <property type="molecule type" value="Genomic_DNA"/>
</dbReference>
<keyword evidence="1 2" id="KW-0808">Transferase</keyword>
<dbReference type="Proteomes" id="UP000030700">
    <property type="component" value="Unassembled WGS sequence"/>
</dbReference>
<protein>
    <submittedName>
        <fullName evidence="4">CDP-diacylglycerol/glycerol-3-phosphate 3-phosphatidyltransferase</fullName>
    </submittedName>
</protein>
<dbReference type="InterPro" id="IPR000462">
    <property type="entry name" value="CDP-OH_P_trans"/>
</dbReference>
<evidence type="ECO:0000313" key="4">
    <source>
        <dbReference type="EMBL" id="GAK53977.1"/>
    </source>
</evidence>
<evidence type="ECO:0000256" key="1">
    <source>
        <dbReference type="ARBA" id="ARBA00022679"/>
    </source>
</evidence>
<name>A0A081BRE6_9BACT</name>
<reference evidence="4 5" key="1">
    <citation type="journal article" date="2015" name="PeerJ">
        <title>First genomic representation of candidate bacterial phylum KSB3 points to enhanced environmental sensing as a trigger of wastewater bulking.</title>
        <authorList>
            <person name="Sekiguchi Y."/>
            <person name="Ohashi A."/>
            <person name="Parks D.H."/>
            <person name="Yamauchi T."/>
            <person name="Tyson G.W."/>
            <person name="Hugenholtz P."/>
        </authorList>
    </citation>
    <scope>NUCLEOTIDE SEQUENCE [LARGE SCALE GENOMIC DNA]</scope>
</reference>
<dbReference type="InterPro" id="IPR043130">
    <property type="entry name" value="CDP-OH_PTrfase_TM_dom"/>
</dbReference>
<dbReference type="GO" id="GO:0008654">
    <property type="term" value="P:phospholipid biosynthetic process"/>
    <property type="evidence" value="ECO:0007669"/>
    <property type="project" value="InterPro"/>
</dbReference>
<keyword evidence="5" id="KW-1185">Reference proteome</keyword>
<dbReference type="GO" id="GO:0016780">
    <property type="term" value="F:phosphotransferase activity, for other substituted phosphate groups"/>
    <property type="evidence" value="ECO:0007669"/>
    <property type="project" value="InterPro"/>
</dbReference>
<dbReference type="STRING" id="1499966.U14_05254"/>
<feature type="transmembrane region" description="Helical" evidence="3">
    <location>
        <begin position="89"/>
        <end position="109"/>
    </location>
</feature>
<dbReference type="Gene3D" id="1.20.120.1760">
    <property type="match status" value="1"/>
</dbReference>
<feature type="transmembrane region" description="Helical" evidence="3">
    <location>
        <begin position="121"/>
        <end position="140"/>
    </location>
</feature>
<evidence type="ECO:0000256" key="3">
    <source>
        <dbReference type="SAM" id="Phobius"/>
    </source>
</evidence>
<dbReference type="InterPro" id="IPR048254">
    <property type="entry name" value="CDP_ALCOHOL_P_TRANSF_CS"/>
</dbReference>
<organism evidence="4 5">
    <name type="scientific">Candidatus Moduliflexus flocculans</name>
    <dbReference type="NCBI Taxonomy" id="1499966"/>
    <lineage>
        <taxon>Bacteria</taxon>
        <taxon>Candidatus Moduliflexota</taxon>
        <taxon>Candidatus Moduliflexia</taxon>
        <taxon>Candidatus Moduliflexales</taxon>
        <taxon>Candidatus Moduliflexaceae</taxon>
    </lineage>
</organism>
<dbReference type="GO" id="GO:0016020">
    <property type="term" value="C:membrane"/>
    <property type="evidence" value="ECO:0007669"/>
    <property type="project" value="InterPro"/>
</dbReference>
<feature type="transmembrane region" description="Helical" evidence="3">
    <location>
        <begin position="146"/>
        <end position="164"/>
    </location>
</feature>
<feature type="transmembrane region" description="Helical" evidence="3">
    <location>
        <begin position="63"/>
        <end position="83"/>
    </location>
</feature>
<dbReference type="HOGENOM" id="CLU_1599026_0_0_0"/>
<proteinExistence type="inferred from homology"/>
<dbReference type="PROSITE" id="PS00379">
    <property type="entry name" value="CDP_ALCOHOL_P_TRANSF"/>
    <property type="match status" value="1"/>
</dbReference>
<evidence type="ECO:0000256" key="2">
    <source>
        <dbReference type="RuleBase" id="RU003750"/>
    </source>
</evidence>